<dbReference type="STRING" id="1798705.A2563_00380"/>
<name>A0A1F6PAD4_9BACT</name>
<comment type="caution">
    <text evidence="1">The sequence shown here is derived from an EMBL/GenBank/DDBJ whole genome shotgun (WGS) entry which is preliminary data.</text>
</comment>
<dbReference type="AlphaFoldDB" id="A0A1F6PAD4"/>
<reference evidence="1 2" key="1">
    <citation type="journal article" date="2016" name="Nat. Commun.">
        <title>Thousands of microbial genomes shed light on interconnected biogeochemical processes in an aquifer system.</title>
        <authorList>
            <person name="Anantharaman K."/>
            <person name="Brown C.T."/>
            <person name="Hug L.A."/>
            <person name="Sharon I."/>
            <person name="Castelle C.J."/>
            <person name="Probst A.J."/>
            <person name="Thomas B.C."/>
            <person name="Singh A."/>
            <person name="Wilkins M.J."/>
            <person name="Karaoz U."/>
            <person name="Brodie E.L."/>
            <person name="Williams K.H."/>
            <person name="Hubbard S.S."/>
            <person name="Banfield J.F."/>
        </authorList>
    </citation>
    <scope>NUCLEOTIDE SEQUENCE [LARGE SCALE GENOMIC DNA]</scope>
</reference>
<protein>
    <submittedName>
        <fullName evidence="1">Uncharacterized protein</fullName>
    </submittedName>
</protein>
<evidence type="ECO:0000313" key="2">
    <source>
        <dbReference type="Proteomes" id="UP000176634"/>
    </source>
</evidence>
<dbReference type="EMBL" id="MFRA01000002">
    <property type="protein sequence ID" value="OGH93129.1"/>
    <property type="molecule type" value="Genomic_DNA"/>
</dbReference>
<evidence type="ECO:0000313" key="1">
    <source>
        <dbReference type="EMBL" id="OGH93129.1"/>
    </source>
</evidence>
<organism evidence="1 2">
    <name type="scientific">Candidatus Magasanikbacteria bacterium RIFOXYD1_FULL_40_23</name>
    <dbReference type="NCBI Taxonomy" id="1798705"/>
    <lineage>
        <taxon>Bacteria</taxon>
        <taxon>Candidatus Magasanikiibacteriota</taxon>
    </lineage>
</organism>
<gene>
    <name evidence="1" type="ORF">A2563_00380</name>
</gene>
<sequence length="259" mass="29083">MVSRESGSGNPEEKEVVSPLVGEGFQIITKLDKYQLADLSNEDNLEMANEELAKLLELADQVFEKTNELTVADKKAWDTVVAKPLKVFLGRITPPENFSKTHAGATGNEDKNIFENIERFVEHAKRLVQEHPVLNGLESWKDPAQIQAEKQALLKERADKALLESELKNILLLIQNELKNHKPGFFGNGKELTASINRLLAQKSGPLKIEDGPWRPAEEIDKSIQYLVGAKQEIEKAIVSGKPDEIIKKIIQILSRYKI</sequence>
<accession>A0A1F6PAD4</accession>
<dbReference type="Proteomes" id="UP000176634">
    <property type="component" value="Unassembled WGS sequence"/>
</dbReference>
<proteinExistence type="predicted"/>